<feature type="compositionally biased region" description="Basic and acidic residues" evidence="1">
    <location>
        <begin position="309"/>
        <end position="318"/>
    </location>
</feature>
<sequence length="464" mass="53698">MFVFENPSDVDTDWFLGHKNQSLGCIPKKLLQCISNFHMLGIQFLFENYIRKRNGAILNQDEDMNMPLQVATFLNSVQEKISIDLPVAIICQDSHLCKWHFHTSECDFKSNIVSSEEIGSYEVYIISSKSIKLMDHLLKLDLFCVVIDDLDLIAAKRIVPKLRGIFNIGLTRRNFYMNPDQKLKWLMLNWVSPGCVGKLNDFYSIDRSHSLALADNYRYWWMRLTWNFCDSFERPTDEELQDYHQKLNTWGTIHKIGNNLRIDETKSKRKFLGLEEQSKVKKQKLVVKDMMSNNALTISSSNNLFDTSSDQRNDEDINRSNQEPSKIIEDLNKAASTSSLMDNETVIKEESKSDIIIDMFSKSSTANKKNISDDEDPIISILNSRNQLKSEQLTHNSFEIINNSAESSESDSEFLSNFVKNRNKSVSSRYHKISNVLNNLTDDEENVLSENEFFNELVSNRKKL</sequence>
<feature type="region of interest" description="Disordered" evidence="1">
    <location>
        <begin position="302"/>
        <end position="323"/>
    </location>
</feature>
<dbReference type="Proteomes" id="UP001431783">
    <property type="component" value="Unassembled WGS sequence"/>
</dbReference>
<dbReference type="AlphaFoldDB" id="A0AAW1V731"/>
<keyword evidence="3" id="KW-1185">Reference proteome</keyword>
<reference evidence="2 3" key="1">
    <citation type="submission" date="2023-03" db="EMBL/GenBank/DDBJ databases">
        <title>Genome insight into feeding habits of ladybird beetles.</title>
        <authorList>
            <person name="Li H.-S."/>
            <person name="Huang Y.-H."/>
            <person name="Pang H."/>
        </authorList>
    </citation>
    <scope>NUCLEOTIDE SEQUENCE [LARGE SCALE GENOMIC DNA]</scope>
    <source>
        <strain evidence="2">SYSU_2023b</strain>
        <tissue evidence="2">Whole body</tissue>
    </source>
</reference>
<comment type="caution">
    <text evidence="2">The sequence shown here is derived from an EMBL/GenBank/DDBJ whole genome shotgun (WGS) entry which is preliminary data.</text>
</comment>
<name>A0AAW1V731_9CUCU</name>
<protein>
    <submittedName>
        <fullName evidence="2">Uncharacterized protein</fullName>
    </submittedName>
</protein>
<accession>A0AAW1V731</accession>
<dbReference type="EMBL" id="JARQZJ010000121">
    <property type="protein sequence ID" value="KAK9888107.1"/>
    <property type="molecule type" value="Genomic_DNA"/>
</dbReference>
<evidence type="ECO:0000256" key="1">
    <source>
        <dbReference type="SAM" id="MobiDB-lite"/>
    </source>
</evidence>
<gene>
    <name evidence="2" type="ORF">WA026_000382</name>
</gene>
<evidence type="ECO:0000313" key="2">
    <source>
        <dbReference type="EMBL" id="KAK9888107.1"/>
    </source>
</evidence>
<organism evidence="2 3">
    <name type="scientific">Henosepilachna vigintioctopunctata</name>
    <dbReference type="NCBI Taxonomy" id="420089"/>
    <lineage>
        <taxon>Eukaryota</taxon>
        <taxon>Metazoa</taxon>
        <taxon>Ecdysozoa</taxon>
        <taxon>Arthropoda</taxon>
        <taxon>Hexapoda</taxon>
        <taxon>Insecta</taxon>
        <taxon>Pterygota</taxon>
        <taxon>Neoptera</taxon>
        <taxon>Endopterygota</taxon>
        <taxon>Coleoptera</taxon>
        <taxon>Polyphaga</taxon>
        <taxon>Cucujiformia</taxon>
        <taxon>Coccinelloidea</taxon>
        <taxon>Coccinellidae</taxon>
        <taxon>Epilachninae</taxon>
        <taxon>Epilachnini</taxon>
        <taxon>Henosepilachna</taxon>
    </lineage>
</organism>
<proteinExistence type="predicted"/>
<evidence type="ECO:0000313" key="3">
    <source>
        <dbReference type="Proteomes" id="UP001431783"/>
    </source>
</evidence>